<dbReference type="GO" id="GO:0016787">
    <property type="term" value="F:hydrolase activity"/>
    <property type="evidence" value="ECO:0007669"/>
    <property type="project" value="UniProtKB-KW"/>
</dbReference>
<dbReference type="InterPro" id="IPR012338">
    <property type="entry name" value="Beta-lactam/transpept-like"/>
</dbReference>
<dbReference type="InterPro" id="IPR001466">
    <property type="entry name" value="Beta-lactam-related"/>
</dbReference>
<proteinExistence type="predicted"/>
<dbReference type="SUPFAM" id="SSF56601">
    <property type="entry name" value="beta-lactamase/transpeptidase-like"/>
    <property type="match status" value="1"/>
</dbReference>
<accession>A0A643FL34</accession>
<dbReference type="PANTHER" id="PTHR43283:SF14">
    <property type="entry name" value="BLL8153 PROTEIN"/>
    <property type="match status" value="1"/>
</dbReference>
<sequence length="384" mass="42329">MIDQEKTTLDRLPLFNGTSQHESFSSFKEILPTSRMPQSAVPCEFPDGEPISLPPTYEFGGATRSLEGFLSDTDTAALLVLKDGVVRYERYALTGGRNVQWISWSVSKSFVSALVGIAIAEGHIRSVDDAISDYVPVPTGSAYDGVRIKEVLQMSSGARWNEDYHDSSSDVFRLGAAMSDVGTLDAFVAGMVSESRPGTVCRYNSGDTQALGALVVHATKRSLTDYMKERLYEPLGMTSPGYWLIDSVGMEMAFAGLNLTARDFAKLGELYRKDGVWKGKQLVPKAWVKASITPDALHLMPGMPILADHTLPLGYGYQWWIPDGNRNEFSAIGIYNQFVYVDPSRGVVIVKLSSNHAYGTTMTEETNREIETIECLRAISQQFD</sequence>
<protein>
    <submittedName>
        <fullName evidence="2">Serine hydrolase</fullName>
    </submittedName>
</protein>
<reference evidence="2 3" key="1">
    <citation type="submission" date="2020-10" db="EMBL/GenBank/DDBJ databases">
        <title>Complete genome sequence of Cupriavidus basilensis CCUG 49340T.</title>
        <authorList>
            <person name="Salva-Serra F."/>
            <person name="Donoso R.A."/>
            <person name="Cho K.H."/>
            <person name="Yoo J.A."/>
            <person name="Lee K."/>
            <person name="Yoon S.-H."/>
            <person name="Perez-Pantoja D."/>
            <person name="Moore E.R.B."/>
        </authorList>
    </citation>
    <scope>NUCLEOTIDE SEQUENCE [LARGE SCALE GENOMIC DNA]</scope>
    <source>
        <strain evidence="3">CCUG 49340</strain>
        <plasmid evidence="2 3">pRK1-2</plasmid>
    </source>
</reference>
<evidence type="ECO:0000259" key="1">
    <source>
        <dbReference type="Pfam" id="PF00144"/>
    </source>
</evidence>
<dbReference type="InterPro" id="IPR050789">
    <property type="entry name" value="Diverse_Enzym_Activities"/>
</dbReference>
<dbReference type="EMBL" id="CP062806">
    <property type="protein sequence ID" value="QOT82052.1"/>
    <property type="molecule type" value="Genomic_DNA"/>
</dbReference>
<geneLocation type="plasmid" evidence="2 3">
    <name>pRK1-2</name>
</geneLocation>
<dbReference type="Gene3D" id="3.40.710.10">
    <property type="entry name" value="DD-peptidase/beta-lactamase superfamily"/>
    <property type="match status" value="1"/>
</dbReference>
<dbReference type="Proteomes" id="UP000397656">
    <property type="component" value="Plasmid pRK1-2"/>
</dbReference>
<evidence type="ECO:0000313" key="3">
    <source>
        <dbReference type="Proteomes" id="UP000397656"/>
    </source>
</evidence>
<keyword evidence="2" id="KW-0378">Hydrolase</keyword>
<keyword evidence="2" id="KW-0614">Plasmid</keyword>
<dbReference type="Pfam" id="PF00144">
    <property type="entry name" value="Beta-lactamase"/>
    <property type="match status" value="1"/>
</dbReference>
<name>A0A643FL34_9BURK</name>
<evidence type="ECO:0000313" key="2">
    <source>
        <dbReference type="EMBL" id="QOT82052.1"/>
    </source>
</evidence>
<dbReference type="AlphaFoldDB" id="A0A643FL34"/>
<feature type="domain" description="Beta-lactamase-related" evidence="1">
    <location>
        <begin position="74"/>
        <end position="355"/>
    </location>
</feature>
<dbReference type="PANTHER" id="PTHR43283">
    <property type="entry name" value="BETA-LACTAMASE-RELATED"/>
    <property type="match status" value="1"/>
</dbReference>
<dbReference type="RefSeq" id="WP_150991960.1">
    <property type="nucleotide sequence ID" value="NZ_CP062806.1"/>
</dbReference>
<organism evidence="2 3">
    <name type="scientific">Cupriavidus basilensis</name>
    <dbReference type="NCBI Taxonomy" id="68895"/>
    <lineage>
        <taxon>Bacteria</taxon>
        <taxon>Pseudomonadati</taxon>
        <taxon>Pseudomonadota</taxon>
        <taxon>Betaproteobacteria</taxon>
        <taxon>Burkholderiales</taxon>
        <taxon>Burkholderiaceae</taxon>
        <taxon>Cupriavidus</taxon>
    </lineage>
</organism>
<gene>
    <name evidence="2" type="ORF">F7R26_037805</name>
</gene>
<dbReference type="GeneID" id="98406729"/>